<feature type="chain" id="PRO_5022154831" evidence="1">
    <location>
        <begin position="26"/>
        <end position="400"/>
    </location>
</feature>
<dbReference type="Proteomes" id="UP000318126">
    <property type="component" value="Unassembled WGS sequence"/>
</dbReference>
<sequence length="400" mass="44000">MILTPLSRAVTAALCGLSFSGAALAIEPAGHTTESGVVITPLLDTGLKYDDNIFSQSNNETSSSIYTLAPSVNFLLDDGVNQYQLDAAFESGTYLDSSDDNYLTGNLAASTHLEASSSSRFDVSLMANWDSEERGTGLSEGTGDSITEPLTFVEQTVAATYEYGAMSSSARVAFDAKYYNKDYTNYAEITEFNNYDSLYLGSTFFYTTNASTDAFIELSRDAIRYDKLKTNTVSRDSDDYFALAGVTWEATALTSGSVKLGYQHKAFTSSGREDFSGLSWNAEVTWQPLTYSSFMLTTSRMARDPNTEGDYIDATLYGVNWTHDWSEMVSTNLGANYTQEDYKGNTNRQDETFSLNASVDVELRRWLGVSLYVSMTDKDSNRDNIAYDKSIIGVNFTASL</sequence>
<keyword evidence="1" id="KW-0732">Signal</keyword>
<dbReference type="RefSeq" id="WP_144040924.1">
    <property type="nucleotide sequence ID" value="NZ_BMPL01000038.1"/>
</dbReference>
<organism evidence="2 3">
    <name type="scientific">Shewanella hanedai</name>
    <name type="common">Alteromonas hanedai</name>
    <dbReference type="NCBI Taxonomy" id="25"/>
    <lineage>
        <taxon>Bacteria</taxon>
        <taxon>Pseudomonadati</taxon>
        <taxon>Pseudomonadota</taxon>
        <taxon>Gammaproteobacteria</taxon>
        <taxon>Alteromonadales</taxon>
        <taxon>Shewanellaceae</taxon>
        <taxon>Shewanella</taxon>
    </lineage>
</organism>
<dbReference type="EMBL" id="VKGK01000017">
    <property type="protein sequence ID" value="TRY13694.1"/>
    <property type="molecule type" value="Genomic_DNA"/>
</dbReference>
<keyword evidence="3" id="KW-1185">Reference proteome</keyword>
<dbReference type="InterPro" id="IPR018759">
    <property type="entry name" value="BBP2_2"/>
</dbReference>
<feature type="signal peptide" evidence="1">
    <location>
        <begin position="1"/>
        <end position="25"/>
    </location>
</feature>
<protein>
    <submittedName>
        <fullName evidence="2">Outer membrane beta-barrel protein</fullName>
    </submittedName>
</protein>
<name>A0A553JML2_SHEHA</name>
<dbReference type="AlphaFoldDB" id="A0A553JML2"/>
<comment type="caution">
    <text evidence="2">The sequence shown here is derived from an EMBL/GenBank/DDBJ whole genome shotgun (WGS) entry which is preliminary data.</text>
</comment>
<dbReference type="Pfam" id="PF10082">
    <property type="entry name" value="BBP2_2"/>
    <property type="match status" value="1"/>
</dbReference>
<accession>A0A553JML2</accession>
<evidence type="ECO:0000313" key="2">
    <source>
        <dbReference type="EMBL" id="TRY13694.1"/>
    </source>
</evidence>
<dbReference type="OrthoDB" id="9153755at2"/>
<proteinExistence type="predicted"/>
<reference evidence="3" key="1">
    <citation type="submission" date="2019-07" db="EMBL/GenBank/DDBJ databases">
        <title>Shewanella sp. YLB-08 draft genomic sequence.</title>
        <authorList>
            <person name="Yu L."/>
        </authorList>
    </citation>
    <scope>NUCLEOTIDE SEQUENCE [LARGE SCALE GENOMIC DNA]</scope>
    <source>
        <strain evidence="3">JCM 20706</strain>
    </source>
</reference>
<evidence type="ECO:0000256" key="1">
    <source>
        <dbReference type="SAM" id="SignalP"/>
    </source>
</evidence>
<gene>
    <name evidence="2" type="ORF">FN961_14650</name>
</gene>
<evidence type="ECO:0000313" key="3">
    <source>
        <dbReference type="Proteomes" id="UP000318126"/>
    </source>
</evidence>